<feature type="domain" description="DUF2314" evidence="1">
    <location>
        <begin position="43"/>
        <end position="132"/>
    </location>
</feature>
<name>A0A380RWB9_FIBSU</name>
<sequence length="233" mass="26502">MHKFKLFQTVFFFVLALYVGGFAAEDKLFGMSPEMSKVIVPYIEKAKATFPEVKKKYIAGDYVRENRELNVQIDLASKDGTKEVAFVRVVQCQGNRFQGVLANKIEVVKEYKTGDTISFTQDRVMNWVVVDSLGNEEGNFVGKAIEAFDSGIVGVFFEVVFKKGKIEIKYQDAKSAKYQNSIDGIVSQNIIAELVKRLKTSFEKKRLEGQKFEEGKPFYTYGIFDFRTGEIKP</sequence>
<dbReference type="Proteomes" id="UP000255423">
    <property type="component" value="Unassembled WGS sequence"/>
</dbReference>
<dbReference type="RefSeq" id="WP_109571894.1">
    <property type="nucleotide sequence ID" value="NZ_UHJL01000001.1"/>
</dbReference>
<gene>
    <name evidence="2" type="ORF">SAMN05661053_0399</name>
</gene>
<evidence type="ECO:0000313" key="3">
    <source>
        <dbReference type="Proteomes" id="UP000255423"/>
    </source>
</evidence>
<protein>
    <recommendedName>
        <fullName evidence="1">DUF2314 domain-containing protein</fullName>
    </recommendedName>
</protein>
<accession>A0A380RWB9</accession>
<evidence type="ECO:0000259" key="1">
    <source>
        <dbReference type="Pfam" id="PF10077"/>
    </source>
</evidence>
<evidence type="ECO:0000313" key="2">
    <source>
        <dbReference type="EMBL" id="SUQ19172.1"/>
    </source>
</evidence>
<dbReference type="EMBL" id="UHJL01000001">
    <property type="protein sequence ID" value="SUQ19172.1"/>
    <property type="molecule type" value="Genomic_DNA"/>
</dbReference>
<organism evidence="2 3">
    <name type="scientific">Fibrobacter succinogenes</name>
    <name type="common">Bacteroides succinogenes</name>
    <dbReference type="NCBI Taxonomy" id="833"/>
    <lineage>
        <taxon>Bacteria</taxon>
        <taxon>Pseudomonadati</taxon>
        <taxon>Fibrobacterota</taxon>
        <taxon>Fibrobacteria</taxon>
        <taxon>Fibrobacterales</taxon>
        <taxon>Fibrobacteraceae</taxon>
        <taxon>Fibrobacter</taxon>
    </lineage>
</organism>
<proteinExistence type="predicted"/>
<dbReference type="Pfam" id="PF10077">
    <property type="entry name" value="DUF2314"/>
    <property type="match status" value="1"/>
</dbReference>
<reference evidence="2 3" key="1">
    <citation type="submission" date="2017-08" db="EMBL/GenBank/DDBJ databases">
        <authorList>
            <person name="de Groot N.N."/>
        </authorList>
    </citation>
    <scope>NUCLEOTIDE SEQUENCE [LARGE SCALE GENOMIC DNA]</scope>
    <source>
        <strain evidence="2 3">HM2</strain>
    </source>
</reference>
<dbReference type="InterPro" id="IPR018756">
    <property type="entry name" value="DUF2314"/>
</dbReference>
<dbReference type="AlphaFoldDB" id="A0A380RWB9"/>